<dbReference type="EMBL" id="PGGS01000135">
    <property type="protein sequence ID" value="PNH08317.1"/>
    <property type="molecule type" value="Genomic_DNA"/>
</dbReference>
<evidence type="ECO:0000313" key="2">
    <source>
        <dbReference type="EMBL" id="PNH08317.1"/>
    </source>
</evidence>
<protein>
    <submittedName>
        <fullName evidence="2">Uncharacterized protein</fullName>
    </submittedName>
</protein>
<keyword evidence="3" id="KW-1185">Reference proteome</keyword>
<feature type="chain" id="PRO_5014433373" evidence="1">
    <location>
        <begin position="40"/>
        <end position="1351"/>
    </location>
</feature>
<reference evidence="2 3" key="1">
    <citation type="journal article" date="2017" name="Mol. Biol. Evol.">
        <title>The 4-celled Tetrabaena socialis nuclear genome reveals the essential components for genetic control of cell number at the origin of multicellularity in the volvocine lineage.</title>
        <authorList>
            <person name="Featherston J."/>
            <person name="Arakaki Y."/>
            <person name="Hanschen E.R."/>
            <person name="Ferris P.J."/>
            <person name="Michod R.E."/>
            <person name="Olson B.J.S.C."/>
            <person name="Nozaki H."/>
            <person name="Durand P.M."/>
        </authorList>
    </citation>
    <scope>NUCLEOTIDE SEQUENCE [LARGE SCALE GENOMIC DNA]</scope>
    <source>
        <strain evidence="2 3">NIES-571</strain>
    </source>
</reference>
<organism evidence="2 3">
    <name type="scientific">Tetrabaena socialis</name>
    <dbReference type="NCBI Taxonomy" id="47790"/>
    <lineage>
        <taxon>Eukaryota</taxon>
        <taxon>Viridiplantae</taxon>
        <taxon>Chlorophyta</taxon>
        <taxon>core chlorophytes</taxon>
        <taxon>Chlorophyceae</taxon>
        <taxon>CS clade</taxon>
        <taxon>Chlamydomonadales</taxon>
        <taxon>Tetrabaenaceae</taxon>
        <taxon>Tetrabaena</taxon>
    </lineage>
</organism>
<feature type="signal peptide" evidence="1">
    <location>
        <begin position="1"/>
        <end position="39"/>
    </location>
</feature>
<comment type="caution">
    <text evidence="2">The sequence shown here is derived from an EMBL/GenBank/DDBJ whole genome shotgun (WGS) entry which is preliminary data.</text>
</comment>
<gene>
    <name evidence="2" type="ORF">TSOC_005138</name>
</gene>
<name>A0A2J8A726_9CHLO</name>
<evidence type="ECO:0000313" key="3">
    <source>
        <dbReference type="Proteomes" id="UP000236333"/>
    </source>
</evidence>
<dbReference type="OrthoDB" id="526020at2759"/>
<proteinExistence type="predicted"/>
<evidence type="ECO:0000256" key="1">
    <source>
        <dbReference type="SAM" id="SignalP"/>
    </source>
</evidence>
<dbReference type="SUPFAM" id="SSF82171">
    <property type="entry name" value="DPP6 N-terminal domain-like"/>
    <property type="match status" value="1"/>
</dbReference>
<keyword evidence="1" id="KW-0732">Signal</keyword>
<dbReference type="Proteomes" id="UP000236333">
    <property type="component" value="Unassembled WGS sequence"/>
</dbReference>
<accession>A0A2J8A726</accession>
<sequence>MGHLAALRRRMGRGAPSSPGLGLAFLAVLASLGIQLAGAARVLEASDHLALQPSPALLAELQQRTLELAANVTHDPYASIVGVGEVRRITNNQKGFHMSGYFDKSPWSADGSMLLLQRTPQYVHPMQPHEALQIAVVHLGDPAGPRTEFLASTTAWNHQQGTMLQWLGPSNTHIVYNARVGGSSSNSSRFRAVIFDIEAKKEVASLPMPVYSLNYHATIATSLNFARLYIARRDYGYVVSEVVRREQRSRTCPDDDGIWVMEGIQDPEMVKPRLLISISAVFDTLIATDEVPYDPSSGLEYGYKMPQGMRATALRTQCVHWINHAQLNREGTKILFLYRIGQCSLFRNPPFMTYPFTIDVATKALWRVPLARGSHHDFGWHDNLISCDATGYFYAKPLAFTKALTKPALVARGGDGHCSFAPTSNEFLLSDTYPTRTGGFAVPTRTLFTWDLTRDRLNIIGHYAPVKEGTETATRVDLHPRWSRDGRYVCFDSTHEGVGRQVYIAKAYAKALARTGVDVVTRPPLKLLVDFGAVTGGFIAKFLQVKTDAANYVFHALEGNPDNYPNLRATLGRLTTERKLRREQMVLVEAAAGIMDSSAPGAQRDASAYLEHAATYIDHVVCKLADDGTQYEVLAHLIREGTVILCDVVHLRWSEAPEWAGWSERLEGMLDTLDIPVMKLQWMARGMSPSLGLGLAFLVVLASFSTQLAGAARARKASDHLALQPSPALLAELQQRTLELAANVTHDPRANDVGVGEVRRITNNQQGFHMSGYFDKSPWSVDGSMLLLQRTPQYTNDMQPHEALQIAVVHLGDPAGPRTEFLTNTTAWNHQQGAMLQWLGNSNDLIVYNTRVDSASSSFQGVIFDVRARKEAARLPMPVYSLDYHATIATSLNFARLFVARRDYGYVINNVAWRAERSKPCPEDDGIWVMEGIQNPEEVKPRLLISISAVFDTLIATDEVPYDPSSGLEYGNKLLPGVNITTLRMQCTHWINHAQLNREGTKILFLYRVGQCGFFRNPPFMTYPFTIDVATKELWRVPLARGSHHDFGWHDNLISCDSTGYFYAQPFAFTKSLAKPASIVSGSDGHCSFAPTSNEFLLSDTYPTRTKDFLTPTRTLFTWDLTRNRTNIIGHYAPVKEGKDGISRVDLHPRWSRDGRYVCFDSTHEGVGRQVYIAKVYAKALARTGVDVVTRPPLKLLVDFGALTGGFIAKFLQVKTDAANYVFHALEGNPDNYPNLRATLGRLTTERKLRREQMVLVEAAAGIMDSSAPGAQRDASAYLEHAATYIDHVVCKLAEDGTQYEVLAHLIREGTIILCDVVHVRWSEAPEWAGWSERLEGMLDTLDIPVMKLQP</sequence>